<dbReference type="InterPro" id="IPR001752">
    <property type="entry name" value="Kinesin_motor_dom"/>
</dbReference>
<evidence type="ECO:0000256" key="5">
    <source>
        <dbReference type="PROSITE-ProRule" id="PRU00283"/>
    </source>
</evidence>
<dbReference type="GO" id="GO:0051231">
    <property type="term" value="P:spindle elongation"/>
    <property type="evidence" value="ECO:0007669"/>
    <property type="project" value="TreeGrafter"/>
</dbReference>
<dbReference type="GO" id="GO:0005875">
    <property type="term" value="C:microtubule associated complex"/>
    <property type="evidence" value="ECO:0007669"/>
    <property type="project" value="TreeGrafter"/>
</dbReference>
<dbReference type="Pfam" id="PF00225">
    <property type="entry name" value="Kinesin"/>
    <property type="match status" value="1"/>
</dbReference>
<evidence type="ECO:0000313" key="7">
    <source>
        <dbReference type="EMBL" id="MPC10969.1"/>
    </source>
</evidence>
<dbReference type="SUPFAM" id="SSF52540">
    <property type="entry name" value="P-loop containing nucleoside triphosphate hydrolases"/>
    <property type="match status" value="1"/>
</dbReference>
<evidence type="ECO:0000256" key="4">
    <source>
        <dbReference type="ARBA" id="ARBA00023212"/>
    </source>
</evidence>
<comment type="caution">
    <text evidence="5">Lacks conserved residue(s) required for the propagation of feature annotation.</text>
</comment>
<dbReference type="PANTHER" id="PTHR47969:SF33">
    <property type="entry name" value="KINESIN-LIKE PROTEIN"/>
    <property type="match status" value="1"/>
</dbReference>
<dbReference type="GO" id="GO:0003777">
    <property type="term" value="F:microtubule motor activity"/>
    <property type="evidence" value="ECO:0007669"/>
    <property type="project" value="InterPro"/>
</dbReference>
<protein>
    <submittedName>
        <fullName evidence="7">Kinesin-like protein KIF12</fullName>
    </submittedName>
</protein>
<feature type="domain" description="Kinesin motor" evidence="6">
    <location>
        <begin position="1"/>
        <end position="97"/>
    </location>
</feature>
<dbReference type="AlphaFoldDB" id="A0A5B7CNG5"/>
<comment type="subcellular location">
    <subcellularLocation>
        <location evidence="1">Cytoplasm</location>
        <location evidence="1">Cytoskeleton</location>
    </subcellularLocation>
</comment>
<dbReference type="GO" id="GO:0008017">
    <property type="term" value="F:microtubule binding"/>
    <property type="evidence" value="ECO:0007669"/>
    <property type="project" value="InterPro"/>
</dbReference>
<dbReference type="Gene3D" id="3.40.850.10">
    <property type="entry name" value="Kinesin motor domain"/>
    <property type="match status" value="1"/>
</dbReference>
<evidence type="ECO:0000256" key="2">
    <source>
        <dbReference type="ARBA" id="ARBA00022741"/>
    </source>
</evidence>
<keyword evidence="8" id="KW-1185">Reference proteome</keyword>
<organism evidence="7 8">
    <name type="scientific">Portunus trituberculatus</name>
    <name type="common">Swimming crab</name>
    <name type="synonym">Neptunus trituberculatus</name>
    <dbReference type="NCBI Taxonomy" id="210409"/>
    <lineage>
        <taxon>Eukaryota</taxon>
        <taxon>Metazoa</taxon>
        <taxon>Ecdysozoa</taxon>
        <taxon>Arthropoda</taxon>
        <taxon>Crustacea</taxon>
        <taxon>Multicrustacea</taxon>
        <taxon>Malacostraca</taxon>
        <taxon>Eumalacostraca</taxon>
        <taxon>Eucarida</taxon>
        <taxon>Decapoda</taxon>
        <taxon>Pleocyemata</taxon>
        <taxon>Brachyura</taxon>
        <taxon>Eubrachyura</taxon>
        <taxon>Portunoidea</taxon>
        <taxon>Portunidae</taxon>
        <taxon>Portuninae</taxon>
        <taxon>Portunus</taxon>
    </lineage>
</organism>
<name>A0A5B7CNG5_PORTR</name>
<dbReference type="PROSITE" id="PS50067">
    <property type="entry name" value="KINESIN_MOTOR_2"/>
    <property type="match status" value="1"/>
</dbReference>
<dbReference type="PANTHER" id="PTHR47969">
    <property type="entry name" value="CHROMOSOME-ASSOCIATED KINESIN KIF4A-RELATED"/>
    <property type="match status" value="1"/>
</dbReference>
<dbReference type="EMBL" id="VSRR010000138">
    <property type="protein sequence ID" value="MPC10969.1"/>
    <property type="molecule type" value="Genomic_DNA"/>
</dbReference>
<evidence type="ECO:0000256" key="1">
    <source>
        <dbReference type="ARBA" id="ARBA00004245"/>
    </source>
</evidence>
<gene>
    <name evidence="7" type="primary">Kif12</name>
    <name evidence="7" type="ORF">E2C01_003615</name>
</gene>
<comment type="caution">
    <text evidence="7">The sequence shown here is derived from an EMBL/GenBank/DDBJ whole genome shotgun (WGS) entry which is preliminary data.</text>
</comment>
<keyword evidence="3" id="KW-0067">ATP-binding</keyword>
<keyword evidence="4" id="KW-0963">Cytoplasm</keyword>
<keyword evidence="2" id="KW-0547">Nucleotide-binding</keyword>
<proteinExistence type="inferred from homology"/>
<dbReference type="GO" id="GO:0007052">
    <property type="term" value="P:mitotic spindle organization"/>
    <property type="evidence" value="ECO:0007669"/>
    <property type="project" value="TreeGrafter"/>
</dbReference>
<keyword evidence="4" id="KW-0206">Cytoskeleton</keyword>
<comment type="similarity">
    <text evidence="5">Belongs to the TRAFAC class myosin-kinesin ATPase superfamily. Kinesin family.</text>
</comment>
<dbReference type="Proteomes" id="UP000324222">
    <property type="component" value="Unassembled WGS sequence"/>
</dbReference>
<dbReference type="GO" id="GO:0005524">
    <property type="term" value="F:ATP binding"/>
    <property type="evidence" value="ECO:0007669"/>
    <property type="project" value="UniProtKB-KW"/>
</dbReference>
<evidence type="ECO:0000259" key="6">
    <source>
        <dbReference type="PROSITE" id="PS50067"/>
    </source>
</evidence>
<dbReference type="InterPro" id="IPR036961">
    <property type="entry name" value="Kinesin_motor_dom_sf"/>
</dbReference>
<reference evidence="7 8" key="1">
    <citation type="submission" date="2019-05" db="EMBL/GenBank/DDBJ databases">
        <title>Another draft genome of Portunus trituberculatus and its Hox gene families provides insights of decapod evolution.</title>
        <authorList>
            <person name="Jeong J.-H."/>
            <person name="Song I."/>
            <person name="Kim S."/>
            <person name="Choi T."/>
            <person name="Kim D."/>
            <person name="Ryu S."/>
            <person name="Kim W."/>
        </authorList>
    </citation>
    <scope>NUCLEOTIDE SEQUENCE [LARGE SCALE GENOMIC DNA]</scope>
    <source>
        <tissue evidence="7">Muscle</tissue>
    </source>
</reference>
<sequence>MFSESHGLIFRSFVYLFNQLQNRDDMEFTLTASYLEIYNEKVIDLLNIGTNTKPLQVRWSKKKRGFFVENLFEIECSELDDLLAVLEEVLPRRWRRH</sequence>
<dbReference type="GO" id="GO:0007018">
    <property type="term" value="P:microtubule-based movement"/>
    <property type="evidence" value="ECO:0007669"/>
    <property type="project" value="InterPro"/>
</dbReference>
<dbReference type="InterPro" id="IPR027417">
    <property type="entry name" value="P-loop_NTPase"/>
</dbReference>
<dbReference type="InterPro" id="IPR027640">
    <property type="entry name" value="Kinesin-like_fam"/>
</dbReference>
<evidence type="ECO:0000313" key="8">
    <source>
        <dbReference type="Proteomes" id="UP000324222"/>
    </source>
</evidence>
<evidence type="ECO:0000256" key="3">
    <source>
        <dbReference type="ARBA" id="ARBA00022840"/>
    </source>
</evidence>
<dbReference type="OrthoDB" id="3176171at2759"/>
<accession>A0A5B7CNG5</accession>